<keyword evidence="2" id="KW-1185">Reference proteome</keyword>
<evidence type="ECO:0000313" key="1">
    <source>
        <dbReference type="EMBL" id="KAI3677487.1"/>
    </source>
</evidence>
<reference evidence="1 2" key="2">
    <citation type="journal article" date="2022" name="Mol. Ecol. Resour.">
        <title>The genomes of chicory, endive, great burdock and yacon provide insights into Asteraceae paleo-polyploidization history and plant inulin production.</title>
        <authorList>
            <person name="Fan W."/>
            <person name="Wang S."/>
            <person name="Wang H."/>
            <person name="Wang A."/>
            <person name="Jiang F."/>
            <person name="Liu H."/>
            <person name="Zhao H."/>
            <person name="Xu D."/>
            <person name="Zhang Y."/>
        </authorList>
    </citation>
    <scope>NUCLEOTIDE SEQUENCE [LARGE SCALE GENOMIC DNA]</scope>
    <source>
        <strain evidence="2">cv. Niubang</strain>
    </source>
</reference>
<name>A0ACB8Y1U6_ARCLA</name>
<reference evidence="2" key="1">
    <citation type="journal article" date="2022" name="Mol. Ecol. Resour.">
        <title>The genomes of chicory, endive, great burdock and yacon provide insights into Asteraceae palaeo-polyploidization history and plant inulin production.</title>
        <authorList>
            <person name="Fan W."/>
            <person name="Wang S."/>
            <person name="Wang H."/>
            <person name="Wang A."/>
            <person name="Jiang F."/>
            <person name="Liu H."/>
            <person name="Zhao H."/>
            <person name="Xu D."/>
            <person name="Zhang Y."/>
        </authorList>
    </citation>
    <scope>NUCLEOTIDE SEQUENCE [LARGE SCALE GENOMIC DNA]</scope>
    <source>
        <strain evidence="2">cv. Niubang</strain>
    </source>
</reference>
<sequence>MLPRCDYVDDVITPNSLSYNLLLHGFCKEKTLNRAIEYLDIMVSRGCYPDIPTYNKLLTALCKDGKADFAIEILNHSSFEGCSPVLITYNLVIEGLSIIGIIRRAIMLIDKMKQKGLQSGYLS</sequence>
<evidence type="ECO:0000313" key="2">
    <source>
        <dbReference type="Proteomes" id="UP001055879"/>
    </source>
</evidence>
<protein>
    <submittedName>
        <fullName evidence="1">Uncharacterized protein</fullName>
    </submittedName>
</protein>
<proteinExistence type="predicted"/>
<gene>
    <name evidence="1" type="ORF">L6452_36751</name>
</gene>
<organism evidence="1 2">
    <name type="scientific">Arctium lappa</name>
    <name type="common">Greater burdock</name>
    <name type="synonym">Lappa major</name>
    <dbReference type="NCBI Taxonomy" id="4217"/>
    <lineage>
        <taxon>Eukaryota</taxon>
        <taxon>Viridiplantae</taxon>
        <taxon>Streptophyta</taxon>
        <taxon>Embryophyta</taxon>
        <taxon>Tracheophyta</taxon>
        <taxon>Spermatophyta</taxon>
        <taxon>Magnoliopsida</taxon>
        <taxon>eudicotyledons</taxon>
        <taxon>Gunneridae</taxon>
        <taxon>Pentapetalae</taxon>
        <taxon>asterids</taxon>
        <taxon>campanulids</taxon>
        <taxon>Asterales</taxon>
        <taxon>Asteraceae</taxon>
        <taxon>Carduoideae</taxon>
        <taxon>Cardueae</taxon>
        <taxon>Arctiinae</taxon>
        <taxon>Arctium</taxon>
    </lineage>
</organism>
<dbReference type="Proteomes" id="UP001055879">
    <property type="component" value="Linkage Group LG14"/>
</dbReference>
<dbReference type="EMBL" id="CM042060">
    <property type="protein sequence ID" value="KAI3677487.1"/>
    <property type="molecule type" value="Genomic_DNA"/>
</dbReference>
<accession>A0ACB8Y1U6</accession>
<comment type="caution">
    <text evidence="1">The sequence shown here is derived from an EMBL/GenBank/DDBJ whole genome shotgun (WGS) entry which is preliminary data.</text>
</comment>